<proteinExistence type="predicted"/>
<keyword evidence="3" id="KW-1185">Reference proteome</keyword>
<dbReference type="InterPro" id="IPR042070">
    <property type="entry name" value="PucR_C-HTH_sf"/>
</dbReference>
<evidence type="ECO:0000313" key="3">
    <source>
        <dbReference type="Proteomes" id="UP000498980"/>
    </source>
</evidence>
<accession>A0A7J0C2S5</accession>
<dbReference type="InterPro" id="IPR025736">
    <property type="entry name" value="PucR_C-HTH_dom"/>
</dbReference>
<feature type="domain" description="PucR C-terminal helix-turn-helix" evidence="1">
    <location>
        <begin position="1"/>
        <end position="58"/>
    </location>
</feature>
<dbReference type="PANTHER" id="PTHR33744:SF1">
    <property type="entry name" value="DNA-BINDING TRANSCRIPTIONAL ACTIVATOR ADER"/>
    <property type="match status" value="1"/>
</dbReference>
<dbReference type="PANTHER" id="PTHR33744">
    <property type="entry name" value="CARBOHYDRATE DIACID REGULATOR"/>
    <property type="match status" value="1"/>
</dbReference>
<name>A0A7J0C2S5_9ACTN</name>
<evidence type="ECO:0000313" key="2">
    <source>
        <dbReference type="EMBL" id="GFM96792.1"/>
    </source>
</evidence>
<organism evidence="2 3">
    <name type="scientific">Streptomyces fulvorobeus</name>
    <dbReference type="NCBI Taxonomy" id="284028"/>
    <lineage>
        <taxon>Bacteria</taxon>
        <taxon>Bacillati</taxon>
        <taxon>Actinomycetota</taxon>
        <taxon>Actinomycetes</taxon>
        <taxon>Kitasatosporales</taxon>
        <taxon>Streptomycetaceae</taxon>
        <taxon>Streptomyces</taxon>
    </lineage>
</organism>
<dbReference type="EMBL" id="BLWC01000001">
    <property type="protein sequence ID" value="GFM96792.1"/>
    <property type="molecule type" value="Genomic_DNA"/>
</dbReference>
<gene>
    <name evidence="2" type="ORF">Sfulv_16030</name>
</gene>
<dbReference type="InterPro" id="IPR051448">
    <property type="entry name" value="CdaR-like_regulators"/>
</dbReference>
<evidence type="ECO:0000259" key="1">
    <source>
        <dbReference type="Pfam" id="PF13556"/>
    </source>
</evidence>
<dbReference type="Pfam" id="PF13556">
    <property type="entry name" value="HTH_30"/>
    <property type="match status" value="1"/>
</dbReference>
<reference evidence="2 3" key="1">
    <citation type="submission" date="2020-05" db="EMBL/GenBank/DDBJ databases">
        <title>Whole genome shotgun sequence of Streptomyces fulvorobeus NBRC 15897.</title>
        <authorList>
            <person name="Komaki H."/>
            <person name="Tamura T."/>
        </authorList>
    </citation>
    <scope>NUCLEOTIDE SEQUENCE [LARGE SCALE GENOMIC DNA]</scope>
    <source>
        <strain evidence="2 3">NBRC 15897</strain>
    </source>
</reference>
<comment type="caution">
    <text evidence="2">The sequence shown here is derived from an EMBL/GenBank/DDBJ whole genome shotgun (WGS) entry which is preliminary data.</text>
</comment>
<dbReference type="Proteomes" id="UP000498980">
    <property type="component" value="Unassembled WGS sequence"/>
</dbReference>
<dbReference type="Gene3D" id="1.10.10.2840">
    <property type="entry name" value="PucR C-terminal helix-turn-helix domain"/>
    <property type="match status" value="1"/>
</dbReference>
<protein>
    <recommendedName>
        <fullName evidence="1">PucR C-terminal helix-turn-helix domain-containing protein</fullName>
    </recommendedName>
</protein>
<sequence length="67" mass="7514">MRTLGAYFGAGGSLIRAKDELHVHVNTVVQRLDRIQVLLGRDWNEPGRALELQLALRLHLLGGGRER</sequence>
<dbReference type="AlphaFoldDB" id="A0A7J0C2S5"/>